<reference evidence="1 2" key="1">
    <citation type="submission" date="2017-01" db="EMBL/GenBank/DDBJ databases">
        <authorList>
            <person name="Mah S.A."/>
            <person name="Swanson W.J."/>
            <person name="Moy G.W."/>
            <person name="Vacquier V.D."/>
        </authorList>
    </citation>
    <scope>NUCLEOTIDE SEQUENCE [LARGE SCALE GENOMIC DNA]</scope>
    <source>
        <strain evidence="1 2">DSM 26375</strain>
    </source>
</reference>
<gene>
    <name evidence="1" type="ORF">SAMN05421774_11911</name>
</gene>
<evidence type="ECO:0000313" key="1">
    <source>
        <dbReference type="EMBL" id="SIT24892.1"/>
    </source>
</evidence>
<organism evidence="1 2">
    <name type="scientific">Gemmobacter megaterium</name>
    <dbReference type="NCBI Taxonomy" id="1086013"/>
    <lineage>
        <taxon>Bacteria</taxon>
        <taxon>Pseudomonadati</taxon>
        <taxon>Pseudomonadota</taxon>
        <taxon>Alphaproteobacteria</taxon>
        <taxon>Rhodobacterales</taxon>
        <taxon>Paracoccaceae</taxon>
        <taxon>Gemmobacter</taxon>
    </lineage>
</organism>
<name>A0A1N7QPR3_9RHOB</name>
<dbReference type="STRING" id="1086013.SAMN05421774_11911"/>
<evidence type="ECO:0000313" key="2">
    <source>
        <dbReference type="Proteomes" id="UP000186141"/>
    </source>
</evidence>
<protein>
    <submittedName>
        <fullName evidence="1">Uncharacterized protein</fullName>
    </submittedName>
</protein>
<dbReference type="Proteomes" id="UP000186141">
    <property type="component" value="Unassembled WGS sequence"/>
</dbReference>
<proteinExistence type="predicted"/>
<sequence>MTQTFTSASPDRIVEMISAAKQRLVFVAPALTRTAAAALAARMEDLPALSLTIILDADPEVYRMGYGEMDALETIRFAAARASFRLREQPGVRIGLIVSDDRTLIYSPAPMNIEAGSTSDDKPNALLLGAEVADLLAEKTGATTVDTGASEAEIGGGSLSVERVAQVQADLKQSPPLPVDLTRRLNVFMSRVQYVELKAKGYQLSKRRAELPPEFVGLASADLRDRVTGRIRTPMDGIGKLPVTIDISGKEEKLNVDEAFLQKERQEIEKILTHVMPKRGRVILRKDRESFDHQIKRFEAIIAAYQTALAEQLQKARANFRKSFVDEFLVRWKANPPARYSRRIGPPAEDDLRQGIEDLADQLFEGIVKLDGPDVNVVYKEIALEDLRDEEFLNTLREVMKKGGVSEKELSRLFQRGTAVAEKGSFNIGGDSA</sequence>
<dbReference type="AlphaFoldDB" id="A0A1N7QPR3"/>
<keyword evidence="2" id="KW-1185">Reference proteome</keyword>
<dbReference type="EMBL" id="FTOT01000019">
    <property type="protein sequence ID" value="SIT24892.1"/>
    <property type="molecule type" value="Genomic_DNA"/>
</dbReference>
<accession>A0A1N7QPR3</accession>